<feature type="region of interest" description="Disordered" evidence="1">
    <location>
        <begin position="1"/>
        <end position="69"/>
    </location>
</feature>
<dbReference type="PANTHER" id="PTHR46278">
    <property type="entry name" value="DEHYDROGENASE, PUTATIVE-RELATED"/>
    <property type="match status" value="1"/>
</dbReference>
<evidence type="ECO:0000313" key="4">
    <source>
        <dbReference type="Proteomes" id="UP001630127"/>
    </source>
</evidence>
<gene>
    <name evidence="3" type="ORF">ACH5RR_036467</name>
</gene>
<dbReference type="EMBL" id="JBJUIK010000015">
    <property type="protein sequence ID" value="KAL3502018.1"/>
    <property type="molecule type" value="Genomic_DNA"/>
</dbReference>
<sequence>MGKRTNGETGKGMRKVAEGGGKRWLDWPIDREGKGKGDGKKVREGGKEGRGRKWERDGEEGKGRRDKAKDILKNAPGVVVIDDHADNRFPTPLEVSNKDAVAVGRIRRDVGYLCCGDQIRKGAALNAVQIAEMLLK</sequence>
<feature type="domain" description="Semialdehyde dehydrogenase dimerisation" evidence="2">
    <location>
        <begin position="67"/>
        <end position="120"/>
    </location>
</feature>
<protein>
    <recommendedName>
        <fullName evidence="2">Semialdehyde dehydrogenase dimerisation domain-containing protein</fullName>
    </recommendedName>
</protein>
<dbReference type="AlphaFoldDB" id="A0ABD2Y3E1"/>
<dbReference type="InterPro" id="IPR012280">
    <property type="entry name" value="Semialdhyde_DH_dimer_dom"/>
</dbReference>
<comment type="caution">
    <text evidence="3">The sequence shown here is derived from an EMBL/GenBank/DDBJ whole genome shotgun (WGS) entry which is preliminary data.</text>
</comment>
<accession>A0ABD2Y3E1</accession>
<proteinExistence type="predicted"/>
<dbReference type="Proteomes" id="UP001630127">
    <property type="component" value="Unassembled WGS sequence"/>
</dbReference>
<evidence type="ECO:0000256" key="1">
    <source>
        <dbReference type="SAM" id="MobiDB-lite"/>
    </source>
</evidence>
<reference evidence="3 4" key="1">
    <citation type="submission" date="2024-11" db="EMBL/GenBank/DDBJ databases">
        <title>A near-complete genome assembly of Cinchona calisaya.</title>
        <authorList>
            <person name="Lian D.C."/>
            <person name="Zhao X.W."/>
            <person name="Wei L."/>
        </authorList>
    </citation>
    <scope>NUCLEOTIDE SEQUENCE [LARGE SCALE GENOMIC DNA]</scope>
    <source>
        <tissue evidence="3">Nenye</tissue>
    </source>
</reference>
<feature type="compositionally biased region" description="Basic and acidic residues" evidence="1">
    <location>
        <begin position="15"/>
        <end position="69"/>
    </location>
</feature>
<organism evidence="3 4">
    <name type="scientific">Cinchona calisaya</name>
    <dbReference type="NCBI Taxonomy" id="153742"/>
    <lineage>
        <taxon>Eukaryota</taxon>
        <taxon>Viridiplantae</taxon>
        <taxon>Streptophyta</taxon>
        <taxon>Embryophyta</taxon>
        <taxon>Tracheophyta</taxon>
        <taxon>Spermatophyta</taxon>
        <taxon>Magnoliopsida</taxon>
        <taxon>eudicotyledons</taxon>
        <taxon>Gunneridae</taxon>
        <taxon>Pentapetalae</taxon>
        <taxon>asterids</taxon>
        <taxon>lamiids</taxon>
        <taxon>Gentianales</taxon>
        <taxon>Rubiaceae</taxon>
        <taxon>Cinchonoideae</taxon>
        <taxon>Cinchoneae</taxon>
        <taxon>Cinchona</taxon>
    </lineage>
</organism>
<dbReference type="PANTHER" id="PTHR46278:SF2">
    <property type="entry name" value="ASPARTATE-SEMIALDEHYDE DEHYDROGENASE"/>
    <property type="match status" value="1"/>
</dbReference>
<dbReference type="Pfam" id="PF02774">
    <property type="entry name" value="Semialdhyde_dhC"/>
    <property type="match status" value="1"/>
</dbReference>
<name>A0ABD2Y3E1_9GENT</name>
<keyword evidence="4" id="KW-1185">Reference proteome</keyword>
<evidence type="ECO:0000313" key="3">
    <source>
        <dbReference type="EMBL" id="KAL3502018.1"/>
    </source>
</evidence>
<dbReference type="Gene3D" id="3.30.360.10">
    <property type="entry name" value="Dihydrodipicolinate Reductase, domain 2"/>
    <property type="match status" value="1"/>
</dbReference>
<evidence type="ECO:0000259" key="2">
    <source>
        <dbReference type="Pfam" id="PF02774"/>
    </source>
</evidence>
<dbReference type="SUPFAM" id="SSF55347">
    <property type="entry name" value="Glyceraldehyde-3-phosphate dehydrogenase-like, C-terminal domain"/>
    <property type="match status" value="1"/>
</dbReference>